<dbReference type="RefSeq" id="WP_167181030.1">
    <property type="nucleotide sequence ID" value="NZ_JAAONZ010000001.1"/>
</dbReference>
<evidence type="ECO:0000313" key="1">
    <source>
        <dbReference type="EMBL" id="NHO64218.1"/>
    </source>
</evidence>
<proteinExistence type="predicted"/>
<gene>
    <name evidence="1" type="ORF">G8770_01495</name>
</gene>
<sequence>MSKRLLPGLAIPAALKAVLALALLNLPWATLLAFSPALAAATPGHQPKVIIAVDDPYVPPITCKRQSPGHCIIPEILTRLFKTRADNLQLKPMSTSRQYIELGAGRIHGAVVYTTPQMPKTVFPPTTTFCPNSVFDLTVGLYTLTNADLPTDSLDALLDHQMTAVRLPAFQRHILGTPVPNIIRTNNIEQSLKLILAGRADYTMYENFATRYRLRQMHAEKDIIFVRDMFDISYHLALSTTALRAQPNLIELCEQLDEMKQNGTVDRIIQRALTASGLGYRPCSARRVNAPVMNGIPVVFCRSSV</sequence>
<reference evidence="1" key="1">
    <citation type="submission" date="2020-03" db="EMBL/GenBank/DDBJ databases">
        <authorList>
            <person name="Guo F."/>
        </authorList>
    </citation>
    <scope>NUCLEOTIDE SEQUENCE</scope>
    <source>
        <strain evidence="1">JCM 30134</strain>
    </source>
</reference>
<dbReference type="Gene3D" id="3.40.190.10">
    <property type="entry name" value="Periplasmic binding protein-like II"/>
    <property type="match status" value="2"/>
</dbReference>
<evidence type="ECO:0008006" key="3">
    <source>
        <dbReference type="Google" id="ProtNLM"/>
    </source>
</evidence>
<name>A0A9E5JPJ1_9GAMM</name>
<accession>A0A9E5JPJ1</accession>
<evidence type="ECO:0000313" key="2">
    <source>
        <dbReference type="Proteomes" id="UP000787472"/>
    </source>
</evidence>
<dbReference type="AlphaFoldDB" id="A0A9E5JPJ1"/>
<dbReference type="SUPFAM" id="SSF53850">
    <property type="entry name" value="Periplasmic binding protein-like II"/>
    <property type="match status" value="1"/>
</dbReference>
<keyword evidence="2" id="KW-1185">Reference proteome</keyword>
<dbReference type="EMBL" id="JAAONZ010000001">
    <property type="protein sequence ID" value="NHO64218.1"/>
    <property type="molecule type" value="Genomic_DNA"/>
</dbReference>
<protein>
    <recommendedName>
        <fullName evidence="3">Solute-binding protein family 3/N-terminal domain-containing protein</fullName>
    </recommendedName>
</protein>
<dbReference type="Proteomes" id="UP000787472">
    <property type="component" value="Unassembled WGS sequence"/>
</dbReference>
<comment type="caution">
    <text evidence="1">The sequence shown here is derived from an EMBL/GenBank/DDBJ whole genome shotgun (WGS) entry which is preliminary data.</text>
</comment>
<organism evidence="1 2">
    <name type="scientific">Pseudomaricurvus hydrocarbonicus</name>
    <dbReference type="NCBI Taxonomy" id="1470433"/>
    <lineage>
        <taxon>Bacteria</taxon>
        <taxon>Pseudomonadati</taxon>
        <taxon>Pseudomonadota</taxon>
        <taxon>Gammaproteobacteria</taxon>
        <taxon>Cellvibrionales</taxon>
        <taxon>Cellvibrionaceae</taxon>
        <taxon>Pseudomaricurvus</taxon>
    </lineage>
</organism>